<name>A0A9N9G2T7_FUNMO</name>
<evidence type="ECO:0000313" key="1">
    <source>
        <dbReference type="EMBL" id="CAG8573504.1"/>
    </source>
</evidence>
<sequence length="146" mass="16642">MTMNSTSFNINKDGHEFFAVTYKQNSELTLEPYNPNIASPQSQKFLIGNKNGYALPMAIGRRTQYCRQELVDIDGNGSAASDRSVTLGIRTLHRYFVEGNRHMHFVDFTNQIQSSHPMFLLGADETNELIEIETSPTRETFRAVYK</sequence>
<dbReference type="Proteomes" id="UP000789375">
    <property type="component" value="Unassembled WGS sequence"/>
</dbReference>
<organism evidence="1 2">
    <name type="scientific">Funneliformis mosseae</name>
    <name type="common">Endomycorrhizal fungus</name>
    <name type="synonym">Glomus mosseae</name>
    <dbReference type="NCBI Taxonomy" id="27381"/>
    <lineage>
        <taxon>Eukaryota</taxon>
        <taxon>Fungi</taxon>
        <taxon>Fungi incertae sedis</taxon>
        <taxon>Mucoromycota</taxon>
        <taxon>Glomeromycotina</taxon>
        <taxon>Glomeromycetes</taxon>
        <taxon>Glomerales</taxon>
        <taxon>Glomeraceae</taxon>
        <taxon>Funneliformis</taxon>
    </lineage>
</organism>
<accession>A0A9N9G2T7</accession>
<protein>
    <submittedName>
        <fullName evidence="1">8204_t:CDS:1</fullName>
    </submittedName>
</protein>
<evidence type="ECO:0000313" key="2">
    <source>
        <dbReference type="Proteomes" id="UP000789375"/>
    </source>
</evidence>
<keyword evidence="2" id="KW-1185">Reference proteome</keyword>
<proteinExistence type="predicted"/>
<comment type="caution">
    <text evidence="1">The sequence shown here is derived from an EMBL/GenBank/DDBJ whole genome shotgun (WGS) entry which is preliminary data.</text>
</comment>
<gene>
    <name evidence="1" type="ORF">FMOSSE_LOCUS7577</name>
</gene>
<reference evidence="1" key="1">
    <citation type="submission" date="2021-06" db="EMBL/GenBank/DDBJ databases">
        <authorList>
            <person name="Kallberg Y."/>
            <person name="Tangrot J."/>
            <person name="Rosling A."/>
        </authorList>
    </citation>
    <scope>NUCLEOTIDE SEQUENCE</scope>
    <source>
        <strain evidence="1">87-6 pot B 2015</strain>
    </source>
</reference>
<dbReference type="AlphaFoldDB" id="A0A9N9G2T7"/>
<dbReference type="EMBL" id="CAJVPP010001799">
    <property type="protein sequence ID" value="CAG8573504.1"/>
    <property type="molecule type" value="Genomic_DNA"/>
</dbReference>